<comment type="caution">
    <text evidence="13">The sequence shown here is derived from an EMBL/GenBank/DDBJ whole genome shotgun (WGS) entry which is preliminary data.</text>
</comment>
<comment type="subcellular location">
    <subcellularLocation>
        <location evidence="1">Nucleus</location>
    </subcellularLocation>
</comment>
<feature type="compositionally biased region" description="Basic and acidic residues" evidence="11">
    <location>
        <begin position="122"/>
        <end position="132"/>
    </location>
</feature>
<proteinExistence type="predicted"/>
<evidence type="ECO:0000256" key="10">
    <source>
        <dbReference type="PROSITE-ProRule" id="PRU00042"/>
    </source>
</evidence>
<evidence type="ECO:0000256" key="5">
    <source>
        <dbReference type="ARBA" id="ARBA00022833"/>
    </source>
</evidence>
<dbReference type="AlphaFoldDB" id="A0AAV1KTQ8"/>
<feature type="domain" description="C2H2-type" evidence="12">
    <location>
        <begin position="436"/>
        <end position="463"/>
    </location>
</feature>
<dbReference type="PROSITE" id="PS50157">
    <property type="entry name" value="ZINC_FINGER_C2H2_2"/>
    <property type="match status" value="10"/>
</dbReference>
<dbReference type="Gene3D" id="3.30.160.60">
    <property type="entry name" value="Classic Zinc Finger"/>
    <property type="match status" value="6"/>
</dbReference>
<dbReference type="InterPro" id="IPR036236">
    <property type="entry name" value="Znf_C2H2_sf"/>
</dbReference>
<evidence type="ECO:0000256" key="6">
    <source>
        <dbReference type="ARBA" id="ARBA00023015"/>
    </source>
</evidence>
<accession>A0AAV1KTQ8</accession>
<dbReference type="FunFam" id="3.30.160.60:FF:000624">
    <property type="entry name" value="zinc finger protein 697"/>
    <property type="match status" value="1"/>
</dbReference>
<feature type="domain" description="C2H2-type" evidence="12">
    <location>
        <begin position="408"/>
        <end position="435"/>
    </location>
</feature>
<reference evidence="13 14" key="1">
    <citation type="submission" date="2023-11" db="EMBL/GenBank/DDBJ databases">
        <authorList>
            <person name="Hedman E."/>
            <person name="Englund M."/>
            <person name="Stromberg M."/>
            <person name="Nyberg Akerstrom W."/>
            <person name="Nylinder S."/>
            <person name="Jareborg N."/>
            <person name="Kallberg Y."/>
            <person name="Kronander E."/>
        </authorList>
    </citation>
    <scope>NUCLEOTIDE SEQUENCE [LARGE SCALE GENOMIC DNA]</scope>
</reference>
<feature type="domain" description="C2H2-type" evidence="12">
    <location>
        <begin position="354"/>
        <end position="382"/>
    </location>
</feature>
<evidence type="ECO:0000256" key="3">
    <source>
        <dbReference type="ARBA" id="ARBA00022737"/>
    </source>
</evidence>
<sequence length="642" mass="74574">MANVKNRLKAPKKASNKSKSISKDTQTSTGTNDASFSHIVMKRPSSIQPLIAEEKLQLFLKNGHLIKDKLKKNTSSKNDKNKLDLVKESLMTKSGRIKTKKKDHLKFLDNILKSELLIQDNNSDKNKPKSPEADGLNNNDKDLSDQNGITASTTGIKTSNSESIKKTSKQNEKESTRIKRKKEKHRNELLMAKQCLTYNKSSKRPIFQCDYCKKFFINKTSLRRHIYVHLKVVPYSCNFCYKRFFIKQNMQTHMKLQHGKGLKIADHYVCRICEEPFLLKDNLDLHMTTHHVKSENMLKCVFCDKKFSYQVLLSEHEKVHLITGKYQCNVCEMSYDCRSNFARHIKSHLKIKDFICQHCGKEFLRLNSMRRHVQICHGGETVQCPVCKKNLKGHLTEHIRTHEKKRPHKCQDCGQRFTQSTQLNVHRRSHTGDRPYPCRICERPFSHSNALMLHIRRHTGEKPFTCAMCPLSFSQLPHMKAHMRNIHGKDHPYKCGKCNQFFKLKAHLDSHLKVCKVDDTETSFEGPIGLANKYDEIEVESVMSLSRMRFLLALLLTMIATKEKLKYLGFNKRLIDDLLLESLEAMGHTPCRDQSLSPLKRLRNNIEILLNGTVPKEQMEKFRKENKTTEELLELLTNEKKK</sequence>
<evidence type="ECO:0000313" key="14">
    <source>
        <dbReference type="Proteomes" id="UP001314205"/>
    </source>
</evidence>
<feature type="domain" description="C2H2-type" evidence="12">
    <location>
        <begin position="235"/>
        <end position="258"/>
    </location>
</feature>
<feature type="compositionally biased region" description="Polar residues" evidence="11">
    <location>
        <begin position="24"/>
        <end position="35"/>
    </location>
</feature>
<dbReference type="FunFam" id="3.30.160.60:FF:000325">
    <property type="entry name" value="ZFP90 zinc finger protein"/>
    <property type="match status" value="1"/>
</dbReference>
<evidence type="ECO:0000256" key="1">
    <source>
        <dbReference type="ARBA" id="ARBA00004123"/>
    </source>
</evidence>
<feature type="region of interest" description="Disordered" evidence="11">
    <location>
        <begin position="1"/>
        <end position="37"/>
    </location>
</feature>
<protein>
    <recommendedName>
        <fullName evidence="12">C2H2-type domain-containing protein</fullName>
    </recommendedName>
</protein>
<dbReference type="Proteomes" id="UP001314205">
    <property type="component" value="Unassembled WGS sequence"/>
</dbReference>
<feature type="compositionally biased region" description="Basic and acidic residues" evidence="11">
    <location>
        <begin position="163"/>
        <end position="177"/>
    </location>
</feature>
<feature type="domain" description="C2H2-type" evidence="12">
    <location>
        <begin position="207"/>
        <end position="234"/>
    </location>
</feature>
<feature type="domain" description="C2H2-type" evidence="12">
    <location>
        <begin position="268"/>
        <end position="295"/>
    </location>
</feature>
<keyword evidence="6" id="KW-0805">Transcription regulation</keyword>
<feature type="compositionally biased region" description="Polar residues" evidence="11">
    <location>
        <begin position="145"/>
        <end position="162"/>
    </location>
</feature>
<evidence type="ECO:0000256" key="9">
    <source>
        <dbReference type="ARBA" id="ARBA00023242"/>
    </source>
</evidence>
<evidence type="ECO:0000256" key="7">
    <source>
        <dbReference type="ARBA" id="ARBA00023125"/>
    </source>
</evidence>
<keyword evidence="4 10" id="KW-0863">Zinc-finger</keyword>
<dbReference type="GO" id="GO:0008270">
    <property type="term" value="F:zinc ion binding"/>
    <property type="evidence" value="ECO:0007669"/>
    <property type="project" value="UniProtKB-KW"/>
</dbReference>
<gene>
    <name evidence="13" type="ORF">PARMNEM_LOCUS7372</name>
</gene>
<feature type="domain" description="C2H2-type" evidence="12">
    <location>
        <begin position="464"/>
        <end position="492"/>
    </location>
</feature>
<evidence type="ECO:0000259" key="12">
    <source>
        <dbReference type="PROSITE" id="PS50157"/>
    </source>
</evidence>
<keyword evidence="5" id="KW-0862">Zinc</keyword>
<keyword evidence="14" id="KW-1185">Reference proteome</keyword>
<feature type="region of interest" description="Disordered" evidence="11">
    <location>
        <begin position="119"/>
        <end position="184"/>
    </location>
</feature>
<dbReference type="SUPFAM" id="SSF57667">
    <property type="entry name" value="beta-beta-alpha zinc fingers"/>
    <property type="match status" value="5"/>
</dbReference>
<dbReference type="PANTHER" id="PTHR24409:SF295">
    <property type="entry name" value="AZ2-RELATED"/>
    <property type="match status" value="1"/>
</dbReference>
<feature type="compositionally biased region" description="Basic residues" evidence="11">
    <location>
        <begin position="1"/>
        <end position="16"/>
    </location>
</feature>
<feature type="domain" description="C2H2-type" evidence="12">
    <location>
        <begin position="298"/>
        <end position="320"/>
    </location>
</feature>
<keyword evidence="9" id="KW-0539">Nucleus</keyword>
<dbReference type="InterPro" id="IPR013087">
    <property type="entry name" value="Znf_C2H2_type"/>
</dbReference>
<evidence type="ECO:0000256" key="11">
    <source>
        <dbReference type="SAM" id="MobiDB-lite"/>
    </source>
</evidence>
<organism evidence="13 14">
    <name type="scientific">Parnassius mnemosyne</name>
    <name type="common">clouded apollo</name>
    <dbReference type="NCBI Taxonomy" id="213953"/>
    <lineage>
        <taxon>Eukaryota</taxon>
        <taxon>Metazoa</taxon>
        <taxon>Ecdysozoa</taxon>
        <taxon>Arthropoda</taxon>
        <taxon>Hexapoda</taxon>
        <taxon>Insecta</taxon>
        <taxon>Pterygota</taxon>
        <taxon>Neoptera</taxon>
        <taxon>Endopterygota</taxon>
        <taxon>Lepidoptera</taxon>
        <taxon>Glossata</taxon>
        <taxon>Ditrysia</taxon>
        <taxon>Papilionoidea</taxon>
        <taxon>Papilionidae</taxon>
        <taxon>Parnassiinae</taxon>
        <taxon>Parnassini</taxon>
        <taxon>Parnassius</taxon>
        <taxon>Driopa</taxon>
    </lineage>
</organism>
<dbReference type="PANTHER" id="PTHR24409">
    <property type="entry name" value="ZINC FINGER PROTEIN 142"/>
    <property type="match status" value="1"/>
</dbReference>
<keyword evidence="7" id="KW-0238">DNA-binding</keyword>
<dbReference type="GO" id="GO:0000981">
    <property type="term" value="F:DNA-binding transcription factor activity, RNA polymerase II-specific"/>
    <property type="evidence" value="ECO:0007669"/>
    <property type="project" value="TreeGrafter"/>
</dbReference>
<evidence type="ECO:0000313" key="13">
    <source>
        <dbReference type="EMBL" id="CAK1586415.1"/>
    </source>
</evidence>
<evidence type="ECO:0000256" key="2">
    <source>
        <dbReference type="ARBA" id="ARBA00022723"/>
    </source>
</evidence>
<dbReference type="GO" id="GO:0000977">
    <property type="term" value="F:RNA polymerase II transcription regulatory region sequence-specific DNA binding"/>
    <property type="evidence" value="ECO:0007669"/>
    <property type="project" value="TreeGrafter"/>
</dbReference>
<dbReference type="FunFam" id="3.30.160.60:FF:002343">
    <property type="entry name" value="Zinc finger protein 33A"/>
    <property type="match status" value="1"/>
</dbReference>
<dbReference type="Pfam" id="PF00096">
    <property type="entry name" value="zf-C2H2"/>
    <property type="match status" value="4"/>
</dbReference>
<feature type="domain" description="C2H2-type" evidence="12">
    <location>
        <begin position="326"/>
        <end position="353"/>
    </location>
</feature>
<dbReference type="GO" id="GO:0005634">
    <property type="term" value="C:nucleus"/>
    <property type="evidence" value="ECO:0007669"/>
    <property type="project" value="UniProtKB-SubCell"/>
</dbReference>
<keyword evidence="8" id="KW-0804">Transcription</keyword>
<dbReference type="SMART" id="SM00355">
    <property type="entry name" value="ZnF_C2H2"/>
    <property type="match status" value="11"/>
</dbReference>
<evidence type="ECO:0000256" key="8">
    <source>
        <dbReference type="ARBA" id="ARBA00023163"/>
    </source>
</evidence>
<keyword evidence="2" id="KW-0479">Metal-binding</keyword>
<name>A0AAV1KTQ8_9NEOP</name>
<feature type="domain" description="C2H2-type" evidence="12">
    <location>
        <begin position="493"/>
        <end position="523"/>
    </location>
</feature>
<dbReference type="EMBL" id="CAVLGL010000080">
    <property type="protein sequence ID" value="CAK1586415.1"/>
    <property type="molecule type" value="Genomic_DNA"/>
</dbReference>
<evidence type="ECO:0000256" key="4">
    <source>
        <dbReference type="ARBA" id="ARBA00022771"/>
    </source>
</evidence>
<keyword evidence="3" id="KW-0677">Repeat</keyword>
<dbReference type="PROSITE" id="PS00028">
    <property type="entry name" value="ZINC_FINGER_C2H2_1"/>
    <property type="match status" value="9"/>
</dbReference>